<dbReference type="SUPFAM" id="SSF89155">
    <property type="entry name" value="TorD-like"/>
    <property type="match status" value="1"/>
</dbReference>
<protein>
    <recommendedName>
        <fullName evidence="4">Molecular chaperone TorD</fullName>
    </recommendedName>
</protein>
<sequence length="240" mass="27093">MPAPQKHAERSLYRGAIMTGNNDMIFCKEEALSNAEIDRATFRLLAAFYNYNPDRNFIEALMNLTSGSVPMNGISSAVSMITKYACEAVRSDELVIELKRDWTKLFRGVAPDYGPKAPYEQLYVNSGSLKLISVLAQEYQCNGFAEYMEINNRHDYIGTELAYAAHLASLRLTALETENFEEYSKYQDMSDSFIENHPANWVGMFCEEAEKHAATDFYRGVLKLTSLTVTAKGGSDEFLF</sequence>
<dbReference type="InterPro" id="IPR050289">
    <property type="entry name" value="TorD/DmsD_chaperones"/>
</dbReference>
<accession>A0A3R5V2C0</accession>
<evidence type="ECO:0000313" key="2">
    <source>
        <dbReference type="EMBL" id="QAR33867.1"/>
    </source>
</evidence>
<evidence type="ECO:0000256" key="1">
    <source>
        <dbReference type="ARBA" id="ARBA00023186"/>
    </source>
</evidence>
<dbReference type="EMBL" id="CP035108">
    <property type="protein sequence ID" value="QAR33867.1"/>
    <property type="molecule type" value="Genomic_DNA"/>
</dbReference>
<evidence type="ECO:0000313" key="3">
    <source>
        <dbReference type="Proteomes" id="UP000287502"/>
    </source>
</evidence>
<dbReference type="Proteomes" id="UP000287502">
    <property type="component" value="Chromosome"/>
</dbReference>
<dbReference type="AlphaFoldDB" id="A0A3R5V2C0"/>
<name>A0A3R5V2C0_9BACT</name>
<evidence type="ECO:0008006" key="4">
    <source>
        <dbReference type="Google" id="ProtNLM"/>
    </source>
</evidence>
<dbReference type="InterPro" id="IPR020945">
    <property type="entry name" value="DMSO/NO3_reduct_chaperone"/>
</dbReference>
<organism evidence="2 3">
    <name type="scientific">Geovibrio thiophilus</name>
    <dbReference type="NCBI Taxonomy" id="139438"/>
    <lineage>
        <taxon>Bacteria</taxon>
        <taxon>Pseudomonadati</taxon>
        <taxon>Deferribacterota</taxon>
        <taxon>Deferribacteres</taxon>
        <taxon>Deferribacterales</taxon>
        <taxon>Geovibrionaceae</taxon>
        <taxon>Geovibrio</taxon>
    </lineage>
</organism>
<keyword evidence="3" id="KW-1185">Reference proteome</keyword>
<reference evidence="2 3" key="1">
    <citation type="submission" date="2019-01" db="EMBL/GenBank/DDBJ databases">
        <title>Geovibrio thiophilus DSM 11263, complete genome.</title>
        <authorList>
            <person name="Spring S."/>
            <person name="Bunk B."/>
            <person name="Sproer C."/>
        </authorList>
    </citation>
    <scope>NUCLEOTIDE SEQUENCE [LARGE SCALE GENOMIC DNA]</scope>
    <source>
        <strain evidence="2 3">DSM 11263</strain>
    </source>
</reference>
<gene>
    <name evidence="2" type="ORF">EP073_10780</name>
</gene>
<keyword evidence="1" id="KW-0143">Chaperone</keyword>
<dbReference type="PANTHER" id="PTHR34227:SF1">
    <property type="entry name" value="DIMETHYL SULFOXIDE REDUCTASE CHAPERONE-RELATED"/>
    <property type="match status" value="1"/>
</dbReference>
<dbReference type="InterPro" id="IPR036411">
    <property type="entry name" value="TorD-like_sf"/>
</dbReference>
<dbReference type="KEGG" id="gtl:EP073_10780"/>
<dbReference type="PANTHER" id="PTHR34227">
    <property type="entry name" value="CHAPERONE PROTEIN YCDY"/>
    <property type="match status" value="1"/>
</dbReference>
<dbReference type="Gene3D" id="1.10.3480.10">
    <property type="entry name" value="TorD-like"/>
    <property type="match status" value="1"/>
</dbReference>
<dbReference type="Pfam" id="PF02613">
    <property type="entry name" value="Nitrate_red_del"/>
    <property type="match status" value="1"/>
</dbReference>
<dbReference type="OrthoDB" id="9814424at2"/>
<proteinExistence type="predicted"/>